<comment type="caution">
    <text evidence="1">The sequence shown here is derived from an EMBL/GenBank/DDBJ whole genome shotgun (WGS) entry which is preliminary data.</text>
</comment>
<keyword evidence="2" id="KW-1185">Reference proteome</keyword>
<reference evidence="1 2" key="1">
    <citation type="journal article" date="2019" name="Sci. Rep.">
        <title>Orb-weaving spider Araneus ventricosus genome elucidates the spidroin gene catalogue.</title>
        <authorList>
            <person name="Kono N."/>
            <person name="Nakamura H."/>
            <person name="Ohtoshi R."/>
            <person name="Moran D.A.P."/>
            <person name="Shinohara A."/>
            <person name="Yoshida Y."/>
            <person name="Fujiwara M."/>
            <person name="Mori M."/>
            <person name="Tomita M."/>
            <person name="Arakawa K."/>
        </authorList>
    </citation>
    <scope>NUCLEOTIDE SEQUENCE [LARGE SCALE GENOMIC DNA]</scope>
</reference>
<proteinExistence type="predicted"/>
<sequence length="110" mass="12145">MRTDKEKSKMPRGTNYLQHTAYLCPVDREICVGSEGTTGGNEGRGATKGNPISLHTAIAWRGENPLTLDGILSLALNKNRECLKGGWGQRMNRPGAYNRPLLQFGTEMIR</sequence>
<accession>A0A4Y2A144</accession>
<gene>
    <name evidence="1" type="ORF">AVEN_128249_1</name>
</gene>
<dbReference type="Proteomes" id="UP000499080">
    <property type="component" value="Unassembled WGS sequence"/>
</dbReference>
<evidence type="ECO:0000313" key="2">
    <source>
        <dbReference type="Proteomes" id="UP000499080"/>
    </source>
</evidence>
<organism evidence="1 2">
    <name type="scientific">Araneus ventricosus</name>
    <name type="common">Orbweaver spider</name>
    <name type="synonym">Epeira ventricosa</name>
    <dbReference type="NCBI Taxonomy" id="182803"/>
    <lineage>
        <taxon>Eukaryota</taxon>
        <taxon>Metazoa</taxon>
        <taxon>Ecdysozoa</taxon>
        <taxon>Arthropoda</taxon>
        <taxon>Chelicerata</taxon>
        <taxon>Arachnida</taxon>
        <taxon>Araneae</taxon>
        <taxon>Araneomorphae</taxon>
        <taxon>Entelegynae</taxon>
        <taxon>Araneoidea</taxon>
        <taxon>Araneidae</taxon>
        <taxon>Araneus</taxon>
    </lineage>
</organism>
<dbReference type="EMBL" id="BGPR01000002">
    <property type="protein sequence ID" value="GBL73099.1"/>
    <property type="molecule type" value="Genomic_DNA"/>
</dbReference>
<protein>
    <submittedName>
        <fullName evidence="1">Uncharacterized protein</fullName>
    </submittedName>
</protein>
<evidence type="ECO:0000313" key="1">
    <source>
        <dbReference type="EMBL" id="GBL73099.1"/>
    </source>
</evidence>
<name>A0A4Y2A144_ARAVE</name>
<dbReference type="AlphaFoldDB" id="A0A4Y2A144"/>